<accession>A0ABP9HSM2</accession>
<organism evidence="1 2">
    <name type="scientific">Streptomyces hyderabadensis</name>
    <dbReference type="NCBI Taxonomy" id="598549"/>
    <lineage>
        <taxon>Bacteria</taxon>
        <taxon>Bacillati</taxon>
        <taxon>Actinomycetota</taxon>
        <taxon>Actinomycetes</taxon>
        <taxon>Kitasatosporales</taxon>
        <taxon>Streptomycetaceae</taxon>
        <taxon>Streptomyces</taxon>
    </lineage>
</organism>
<protein>
    <submittedName>
        <fullName evidence="1">Uncharacterized protein</fullName>
    </submittedName>
</protein>
<proteinExistence type="predicted"/>
<dbReference type="EMBL" id="BAABIV010000003">
    <property type="protein sequence ID" value="GAA4977205.1"/>
    <property type="molecule type" value="Genomic_DNA"/>
</dbReference>
<keyword evidence="2" id="KW-1185">Reference proteome</keyword>
<gene>
    <name evidence="1" type="ORF">GCM10023257_13020</name>
</gene>
<name>A0ABP9HSM2_9ACTN</name>
<dbReference type="RefSeq" id="WP_226028462.1">
    <property type="nucleotide sequence ID" value="NZ_BAABIV010000003.1"/>
</dbReference>
<reference evidence="2" key="1">
    <citation type="journal article" date="2019" name="Int. J. Syst. Evol. Microbiol.">
        <title>The Global Catalogue of Microorganisms (GCM) 10K type strain sequencing project: providing services to taxonomists for standard genome sequencing and annotation.</title>
        <authorList>
            <consortium name="The Broad Institute Genomics Platform"/>
            <consortium name="The Broad Institute Genome Sequencing Center for Infectious Disease"/>
            <person name="Wu L."/>
            <person name="Ma J."/>
        </authorList>
    </citation>
    <scope>NUCLEOTIDE SEQUENCE [LARGE SCALE GENOMIC DNA]</scope>
    <source>
        <strain evidence="2">JCM 17657</strain>
    </source>
</reference>
<sequence>MRKAFEDGKNEPGAADFYYGECEMRRHDLTGTTKGERVLLRGYWLLSGYGLRASCAFTWLLTAMGSDRAAPHGRRLAHP</sequence>
<dbReference type="Proteomes" id="UP001500610">
    <property type="component" value="Unassembled WGS sequence"/>
</dbReference>
<evidence type="ECO:0000313" key="1">
    <source>
        <dbReference type="EMBL" id="GAA4977205.1"/>
    </source>
</evidence>
<evidence type="ECO:0000313" key="2">
    <source>
        <dbReference type="Proteomes" id="UP001500610"/>
    </source>
</evidence>
<comment type="caution">
    <text evidence="1">The sequence shown here is derived from an EMBL/GenBank/DDBJ whole genome shotgun (WGS) entry which is preliminary data.</text>
</comment>